<accession>A0A6G0SKW7</accession>
<keyword evidence="1" id="KW-0472">Membrane</keyword>
<proteinExistence type="predicted"/>
<sequence length="327" mass="34399">MRTIKTACARGSLNHLSISRSNRLHPHIRLGGAVSRSVGSSTSSSGNEPETPRVAFLDRVVNQLNNSIKKHPGETLAVLFASDIGSIGAMYGVLSVTGVEFSPEFALAFAAGRPFRRFRLPLDLAVAAGVAKVFPVFSQVRLSDLTGALPDRASASASSTIASSGIVAKTMNKAKEVIDNYGAAYMMGSRIAGVGVVCALYALIKQGVDVMPILATLGVDEVGQALGSYAAAVVFSSAFYPVTLGVSGYIVPVVAKLRRTVVFQLLMPSKNRSAPGRNPGPQQRSAEGPCPCISRESSIGICDLDVWQGTTLDYEAARFGFQVVCTI</sequence>
<gene>
    <name evidence="2" type="ORF">PF008_g1837</name>
</gene>
<evidence type="ECO:0000256" key="1">
    <source>
        <dbReference type="SAM" id="Phobius"/>
    </source>
</evidence>
<evidence type="ECO:0000313" key="3">
    <source>
        <dbReference type="Proteomes" id="UP000486351"/>
    </source>
</evidence>
<keyword evidence="1" id="KW-0812">Transmembrane</keyword>
<reference evidence="2 3" key="1">
    <citation type="submission" date="2018-09" db="EMBL/GenBank/DDBJ databases">
        <title>Genomic investigation of the strawberry pathogen Phytophthora fragariae indicates pathogenicity is determined by transcriptional variation in three key races.</title>
        <authorList>
            <person name="Adams T.M."/>
            <person name="Armitage A.D."/>
            <person name="Sobczyk M.K."/>
            <person name="Bates H.J."/>
            <person name="Dunwell J.M."/>
            <person name="Nellist C.F."/>
            <person name="Harrison R.J."/>
        </authorList>
    </citation>
    <scope>NUCLEOTIDE SEQUENCE [LARGE SCALE GENOMIC DNA]</scope>
    <source>
        <strain evidence="2 3">NOV-77</strain>
    </source>
</reference>
<feature type="transmembrane region" description="Helical" evidence="1">
    <location>
        <begin position="229"/>
        <end position="251"/>
    </location>
</feature>
<feature type="transmembrane region" description="Helical" evidence="1">
    <location>
        <begin position="183"/>
        <end position="204"/>
    </location>
</feature>
<comment type="caution">
    <text evidence="2">The sequence shown here is derived from an EMBL/GenBank/DDBJ whole genome shotgun (WGS) entry which is preliminary data.</text>
</comment>
<dbReference type="EMBL" id="QXFY01000048">
    <property type="protein sequence ID" value="KAE9360366.1"/>
    <property type="molecule type" value="Genomic_DNA"/>
</dbReference>
<evidence type="ECO:0008006" key="4">
    <source>
        <dbReference type="Google" id="ProtNLM"/>
    </source>
</evidence>
<dbReference type="AlphaFoldDB" id="A0A6G0SKW7"/>
<name>A0A6G0SKW7_9STRA</name>
<keyword evidence="1" id="KW-1133">Transmembrane helix</keyword>
<organism evidence="2 3">
    <name type="scientific">Phytophthora fragariae</name>
    <dbReference type="NCBI Taxonomy" id="53985"/>
    <lineage>
        <taxon>Eukaryota</taxon>
        <taxon>Sar</taxon>
        <taxon>Stramenopiles</taxon>
        <taxon>Oomycota</taxon>
        <taxon>Peronosporomycetes</taxon>
        <taxon>Peronosporales</taxon>
        <taxon>Peronosporaceae</taxon>
        <taxon>Phytophthora</taxon>
    </lineage>
</organism>
<evidence type="ECO:0000313" key="2">
    <source>
        <dbReference type="EMBL" id="KAE9360366.1"/>
    </source>
</evidence>
<protein>
    <recommendedName>
        <fullName evidence="4">DUF1279 domain-containing protein</fullName>
    </recommendedName>
</protein>
<dbReference type="Proteomes" id="UP000486351">
    <property type="component" value="Unassembled WGS sequence"/>
</dbReference>